<dbReference type="InterPro" id="IPR005143">
    <property type="entry name" value="TF_LuxR_autoind-bd_dom"/>
</dbReference>
<dbReference type="AlphaFoldDB" id="A0A317PRC9"/>
<evidence type="ECO:0000256" key="2">
    <source>
        <dbReference type="ARBA" id="ARBA00023125"/>
    </source>
</evidence>
<dbReference type="PRINTS" id="PR00038">
    <property type="entry name" value="HTHLUXR"/>
</dbReference>
<dbReference type="GO" id="GO:0003677">
    <property type="term" value="F:DNA binding"/>
    <property type="evidence" value="ECO:0007669"/>
    <property type="project" value="UniProtKB-KW"/>
</dbReference>
<comment type="caution">
    <text evidence="5">The sequence shown here is derived from an EMBL/GenBank/DDBJ whole genome shotgun (WGS) entry which is preliminary data.</text>
</comment>
<dbReference type="InterPro" id="IPR000792">
    <property type="entry name" value="Tscrpt_reg_LuxR_C"/>
</dbReference>
<dbReference type="PANTHER" id="PTHR44688:SF16">
    <property type="entry name" value="DNA-BINDING TRANSCRIPTIONAL ACTIVATOR DEVR_DOSR"/>
    <property type="match status" value="1"/>
</dbReference>
<organism evidence="5 6">
    <name type="scientific">Hoeflea marina</name>
    <dbReference type="NCBI Taxonomy" id="274592"/>
    <lineage>
        <taxon>Bacteria</taxon>
        <taxon>Pseudomonadati</taxon>
        <taxon>Pseudomonadota</taxon>
        <taxon>Alphaproteobacteria</taxon>
        <taxon>Hyphomicrobiales</taxon>
        <taxon>Rhizobiaceae</taxon>
        <taxon>Hoeflea</taxon>
    </lineage>
</organism>
<gene>
    <name evidence="5" type="ORF">DFR52_101188</name>
</gene>
<dbReference type="Gene3D" id="3.30.450.80">
    <property type="entry name" value="Transcription factor LuxR-like, autoinducer-binding domain"/>
    <property type="match status" value="1"/>
</dbReference>
<dbReference type="SUPFAM" id="SSF46894">
    <property type="entry name" value="C-terminal effector domain of the bipartite response regulators"/>
    <property type="match status" value="1"/>
</dbReference>
<evidence type="ECO:0000313" key="6">
    <source>
        <dbReference type="Proteomes" id="UP000246352"/>
    </source>
</evidence>
<proteinExistence type="predicted"/>
<evidence type="ECO:0000313" key="5">
    <source>
        <dbReference type="EMBL" id="PWW03507.1"/>
    </source>
</evidence>
<dbReference type="RefSeq" id="WP_110030063.1">
    <property type="nucleotide sequence ID" value="NZ_QGTR01000001.1"/>
</dbReference>
<dbReference type="Proteomes" id="UP000246352">
    <property type="component" value="Unassembled WGS sequence"/>
</dbReference>
<keyword evidence="6" id="KW-1185">Reference proteome</keyword>
<dbReference type="PANTHER" id="PTHR44688">
    <property type="entry name" value="DNA-BINDING TRANSCRIPTIONAL ACTIVATOR DEVR_DOSR"/>
    <property type="match status" value="1"/>
</dbReference>
<name>A0A317PRC9_9HYPH</name>
<dbReference type="Gene3D" id="1.10.10.10">
    <property type="entry name" value="Winged helix-like DNA-binding domain superfamily/Winged helix DNA-binding domain"/>
    <property type="match status" value="1"/>
</dbReference>
<dbReference type="Pfam" id="PF03472">
    <property type="entry name" value="Autoind_bind"/>
    <property type="match status" value="1"/>
</dbReference>
<keyword evidence="3" id="KW-0804">Transcription</keyword>
<accession>A0A317PRC9</accession>
<evidence type="ECO:0000256" key="1">
    <source>
        <dbReference type="ARBA" id="ARBA00023015"/>
    </source>
</evidence>
<dbReference type="InterPro" id="IPR036693">
    <property type="entry name" value="TF_LuxR_autoind-bd_dom_sf"/>
</dbReference>
<feature type="domain" description="HTH luxR-type" evidence="4">
    <location>
        <begin position="179"/>
        <end position="244"/>
    </location>
</feature>
<dbReference type="GO" id="GO:0006355">
    <property type="term" value="P:regulation of DNA-templated transcription"/>
    <property type="evidence" value="ECO:0007669"/>
    <property type="project" value="InterPro"/>
</dbReference>
<keyword evidence="2 5" id="KW-0238">DNA-binding</keyword>
<dbReference type="OrthoDB" id="8349179at2"/>
<protein>
    <submittedName>
        <fullName evidence="5">DNA-binding CsgD family transcriptional regulator</fullName>
    </submittedName>
</protein>
<dbReference type="Pfam" id="PF00196">
    <property type="entry name" value="GerE"/>
    <property type="match status" value="1"/>
</dbReference>
<evidence type="ECO:0000256" key="3">
    <source>
        <dbReference type="ARBA" id="ARBA00023163"/>
    </source>
</evidence>
<dbReference type="SMART" id="SM00421">
    <property type="entry name" value="HTH_LUXR"/>
    <property type="match status" value="1"/>
</dbReference>
<sequence length="247" mass="27058">MRDTKDIVDGEDLLNANLEALSAAASAHEVLHRFKRVVQLMGFGGCAVYAMPPVSTARLHPHMMITSWSPETLKRIDDGKLTSSIPYLIHLQQSTLPFVWHLDDPHLVASAEDDAALRALCAEFGITTGVDFSVHDPLGNRYLVTIAGRRDAATTNEVGILHLMSVHAVNGLFSIMSAEMGSMPSLTNRELECLDWTAAGKTSSEIAAILDLSEYTVNHYIAEASRKLDCVSRTQSVAKAFRLRLIK</sequence>
<reference evidence="5 6" key="1">
    <citation type="submission" date="2018-05" db="EMBL/GenBank/DDBJ databases">
        <title>Genomic Encyclopedia of Type Strains, Phase IV (KMG-IV): sequencing the most valuable type-strain genomes for metagenomic binning, comparative biology and taxonomic classification.</title>
        <authorList>
            <person name="Goeker M."/>
        </authorList>
    </citation>
    <scope>NUCLEOTIDE SEQUENCE [LARGE SCALE GENOMIC DNA]</scope>
    <source>
        <strain evidence="5 6">DSM 16791</strain>
    </source>
</reference>
<dbReference type="InterPro" id="IPR036388">
    <property type="entry name" value="WH-like_DNA-bd_sf"/>
</dbReference>
<dbReference type="CDD" id="cd06170">
    <property type="entry name" value="LuxR_C_like"/>
    <property type="match status" value="1"/>
</dbReference>
<keyword evidence="1" id="KW-0805">Transcription regulation</keyword>
<dbReference type="SUPFAM" id="SSF75516">
    <property type="entry name" value="Pheromone-binding domain of LuxR-like quorum-sensing transcription factors"/>
    <property type="match status" value="1"/>
</dbReference>
<dbReference type="InterPro" id="IPR016032">
    <property type="entry name" value="Sig_transdc_resp-reg_C-effctor"/>
</dbReference>
<evidence type="ECO:0000259" key="4">
    <source>
        <dbReference type="PROSITE" id="PS50043"/>
    </source>
</evidence>
<dbReference type="PROSITE" id="PS50043">
    <property type="entry name" value="HTH_LUXR_2"/>
    <property type="match status" value="1"/>
</dbReference>
<dbReference type="EMBL" id="QGTR01000001">
    <property type="protein sequence ID" value="PWW03507.1"/>
    <property type="molecule type" value="Genomic_DNA"/>
</dbReference>